<sequence>MVKAWQIVLTVVILILLVVIVAVFGPSVFKGHLLTVSSQLNFAAMLGTLVGGIMAAAGLVVALVSVVSFSTLDRRIEDKFQQLVKESEQEQRTKTNAMFQGFALQLQSVNSGDLYVAESLLGEALELYPDLPGSRRQLALRFYNSTEEAYITKIVPPSIIEGLRPHDGAMAVWNHQLLCQNFNPAPEGSYSQEAEKWLEKARDYGEDEGGSLSFCLAKLFGMRGRFDLMLKCLGVAENRLQNATAEEMFRVICACAEACQTEHQLADLSSTLNRPVPLFKENVFAEVDAFQGNLTRSFVAFIGRRKPNSFSGFETPNVFQLRVCLIT</sequence>
<dbReference type="RefSeq" id="WP_079291725.1">
    <property type="nucleotide sequence ID" value="NZ_MWPS01000044.1"/>
</dbReference>
<dbReference type="AlphaFoldDB" id="A0A1V4EQ53"/>
<protein>
    <submittedName>
        <fullName evidence="2">Uncharacterized protein</fullName>
    </submittedName>
</protein>
<organism evidence="2 3">
    <name type="scientific">Ferroacidibacillus organovorans</name>
    <dbReference type="NCBI Taxonomy" id="1765683"/>
    <lineage>
        <taxon>Bacteria</taxon>
        <taxon>Bacillati</taxon>
        <taxon>Bacillota</taxon>
        <taxon>Bacilli</taxon>
        <taxon>Bacillales</taxon>
        <taxon>Alicyclobacillaceae</taxon>
        <taxon>Ferroacidibacillus</taxon>
    </lineage>
</organism>
<dbReference type="EMBL" id="MWPS01000044">
    <property type="protein sequence ID" value="OPG15065.1"/>
    <property type="molecule type" value="Genomic_DNA"/>
</dbReference>
<feature type="transmembrane region" description="Helical" evidence="1">
    <location>
        <begin position="49"/>
        <end position="72"/>
    </location>
</feature>
<comment type="caution">
    <text evidence="2">The sequence shown here is derived from an EMBL/GenBank/DDBJ whole genome shotgun (WGS) entry which is preliminary data.</text>
</comment>
<feature type="transmembrane region" description="Helical" evidence="1">
    <location>
        <begin position="7"/>
        <end position="29"/>
    </location>
</feature>
<keyword evidence="1" id="KW-1133">Transmembrane helix</keyword>
<evidence type="ECO:0000313" key="3">
    <source>
        <dbReference type="Proteomes" id="UP000190229"/>
    </source>
</evidence>
<accession>A0A1V4EQ53</accession>
<keyword evidence="1" id="KW-0812">Transmembrane</keyword>
<proteinExistence type="predicted"/>
<evidence type="ECO:0000256" key="1">
    <source>
        <dbReference type="SAM" id="Phobius"/>
    </source>
</evidence>
<name>A0A1V4EQ53_9BACL</name>
<keyword evidence="1" id="KW-0472">Membrane</keyword>
<dbReference type="Proteomes" id="UP000190229">
    <property type="component" value="Unassembled WGS sequence"/>
</dbReference>
<keyword evidence="3" id="KW-1185">Reference proteome</keyword>
<gene>
    <name evidence="2" type="ORF">B2M26_13760</name>
</gene>
<evidence type="ECO:0000313" key="2">
    <source>
        <dbReference type="EMBL" id="OPG15065.1"/>
    </source>
</evidence>
<reference evidence="2 3" key="1">
    <citation type="submission" date="2017-02" db="EMBL/GenBank/DDBJ databases">
        <title>Draft genome of Acidibacillus ferrooxidans Huett2.</title>
        <authorList>
            <person name="Schopf S."/>
        </authorList>
    </citation>
    <scope>NUCLEOTIDE SEQUENCE [LARGE SCALE GENOMIC DNA]</scope>
    <source>
        <strain evidence="2 3">Huett2</strain>
    </source>
</reference>